<dbReference type="GO" id="GO:0001530">
    <property type="term" value="F:lipopolysaccharide binding"/>
    <property type="evidence" value="ECO:0007669"/>
    <property type="project" value="TreeGrafter"/>
</dbReference>
<dbReference type="GO" id="GO:0005634">
    <property type="term" value="C:nucleus"/>
    <property type="evidence" value="ECO:0007669"/>
    <property type="project" value="UniProtKB-SubCell"/>
</dbReference>
<evidence type="ECO:0000256" key="4">
    <source>
        <dbReference type="ARBA" id="ARBA00022771"/>
    </source>
</evidence>
<evidence type="ECO:0000256" key="5">
    <source>
        <dbReference type="ARBA" id="ARBA00022833"/>
    </source>
</evidence>
<dbReference type="PANTHER" id="PTHR12999">
    <property type="entry name" value="ZINC FINGER RAN-BINDING DOMAIN-CONTAINING PROTEIN 2 ZRANB2-RELATED"/>
    <property type="match status" value="1"/>
</dbReference>
<dbReference type="FunFam" id="4.10.1060.10:FF:000004">
    <property type="entry name" value="Zinc finger Ran-binding domain-containing protein 2"/>
    <property type="match status" value="1"/>
</dbReference>
<dbReference type="InterPro" id="IPR036443">
    <property type="entry name" value="Znf_RanBP2_sf"/>
</dbReference>
<evidence type="ECO:0000313" key="11">
    <source>
        <dbReference type="EnsemblMetazoa" id="GPAI006188-PA"/>
    </source>
</evidence>
<dbReference type="STRING" id="7398.A0A1A9Z7G4"/>
<feature type="domain" description="RanBP2-type" evidence="10">
    <location>
        <begin position="77"/>
        <end position="106"/>
    </location>
</feature>
<keyword evidence="2" id="KW-0479">Metal-binding</keyword>
<dbReference type="PROSITE" id="PS01358">
    <property type="entry name" value="ZF_RANBP2_1"/>
    <property type="match status" value="2"/>
</dbReference>
<reference evidence="11" key="2">
    <citation type="submission" date="2020-05" db="UniProtKB">
        <authorList>
            <consortium name="EnsemblMetazoa"/>
        </authorList>
    </citation>
    <scope>IDENTIFICATION</scope>
    <source>
        <strain evidence="11">IAEA</strain>
    </source>
</reference>
<sequence length="369" mass="41533">MSSGGGISDSSTGGGGDWICSDVTCRHLNFARRTQCNKCHRARSSERTLAKSGGLTKKKLGTEIGKAAAEKSRGLFSAEDWQCSKCANVNWARRQTCNMCNAPRFCDVEERTGYGGGYNDRGVVEYKEREESDSEYDEFGRLKKRKKNSEHSSEITKRRLDLKKGSQKDIDEEDDEEEGDEEDLAKYDLFGDEDDNLSNGLGSAKQAANVSKKLDRKDRSPVPKRSHSESSSSSDSRNQSSRSSSVSSSSSTTTSSSSYRSRSNSRTRKSSKSRSRSRQRTVKRRSLSSENKTRSANRLKSTSSQRRCTNSSKSRSRSRSSSRSTTRSSTRSHHGSFKNEKNRRSRSRHSKNHPPHRERSRSTSLRRRR</sequence>
<dbReference type="PROSITE" id="PS50199">
    <property type="entry name" value="ZF_RANBP2_2"/>
    <property type="match status" value="2"/>
</dbReference>
<evidence type="ECO:0000256" key="7">
    <source>
        <dbReference type="ARBA" id="ARBA00023242"/>
    </source>
</evidence>
<dbReference type="PANTHER" id="PTHR12999:SF17">
    <property type="entry name" value="ZINC FINGER RAN-BINDING DOMAIN-CONTAINING PROTEIN 2"/>
    <property type="match status" value="1"/>
</dbReference>
<evidence type="ECO:0000256" key="9">
    <source>
        <dbReference type="SAM" id="MobiDB-lite"/>
    </source>
</evidence>
<dbReference type="EnsemblMetazoa" id="GPAI006188-RA">
    <property type="protein sequence ID" value="GPAI006188-PA"/>
    <property type="gene ID" value="GPAI006188"/>
</dbReference>
<dbReference type="GO" id="GO:0008270">
    <property type="term" value="F:zinc ion binding"/>
    <property type="evidence" value="ECO:0007669"/>
    <property type="project" value="UniProtKB-KW"/>
</dbReference>
<dbReference type="Gene3D" id="4.10.1060.10">
    <property type="entry name" value="Zinc finger, RanBP2-type"/>
    <property type="match status" value="2"/>
</dbReference>
<feature type="compositionally biased region" description="Acidic residues" evidence="9">
    <location>
        <begin position="170"/>
        <end position="183"/>
    </location>
</feature>
<evidence type="ECO:0000256" key="6">
    <source>
        <dbReference type="ARBA" id="ARBA00022884"/>
    </source>
</evidence>
<evidence type="ECO:0000256" key="1">
    <source>
        <dbReference type="ARBA" id="ARBA00004123"/>
    </source>
</evidence>
<feature type="domain" description="RanBP2-type" evidence="10">
    <location>
        <begin position="14"/>
        <end position="45"/>
    </location>
</feature>
<dbReference type="Pfam" id="PF00641">
    <property type="entry name" value="Zn_ribbon_RanBP"/>
    <property type="match status" value="1"/>
</dbReference>
<feature type="compositionally biased region" description="Basic residues" evidence="9">
    <location>
        <begin position="263"/>
        <end position="286"/>
    </location>
</feature>
<feature type="compositionally biased region" description="Polar residues" evidence="9">
    <location>
        <begin position="197"/>
        <end position="209"/>
    </location>
</feature>
<feature type="compositionally biased region" description="Basic and acidic residues" evidence="9">
    <location>
        <begin position="149"/>
        <end position="169"/>
    </location>
</feature>
<comment type="subcellular location">
    <subcellularLocation>
        <location evidence="1">Nucleus</location>
    </subcellularLocation>
</comment>
<evidence type="ECO:0000256" key="3">
    <source>
        <dbReference type="ARBA" id="ARBA00022737"/>
    </source>
</evidence>
<dbReference type="SMART" id="SM00547">
    <property type="entry name" value="ZnF_RBZ"/>
    <property type="match status" value="2"/>
</dbReference>
<keyword evidence="4 8" id="KW-0863">Zinc-finger</keyword>
<proteinExistence type="predicted"/>
<dbReference type="Proteomes" id="UP000092445">
    <property type="component" value="Unassembled WGS sequence"/>
</dbReference>
<evidence type="ECO:0000256" key="2">
    <source>
        <dbReference type="ARBA" id="ARBA00022723"/>
    </source>
</evidence>
<keyword evidence="6" id="KW-0694">RNA-binding</keyword>
<dbReference type="VEuPathDB" id="VectorBase:GPAI006188"/>
<evidence type="ECO:0000256" key="8">
    <source>
        <dbReference type="PROSITE-ProRule" id="PRU00322"/>
    </source>
</evidence>
<feature type="compositionally biased region" description="Low complexity" evidence="9">
    <location>
        <begin position="229"/>
        <end position="262"/>
    </location>
</feature>
<feature type="region of interest" description="Disordered" evidence="9">
    <location>
        <begin position="127"/>
        <end position="369"/>
    </location>
</feature>
<name>A0A1A9Z7G4_GLOPL</name>
<reference evidence="12" key="1">
    <citation type="submission" date="2014-03" db="EMBL/GenBank/DDBJ databases">
        <authorList>
            <person name="Aksoy S."/>
            <person name="Warren W."/>
            <person name="Wilson R.K."/>
        </authorList>
    </citation>
    <scope>NUCLEOTIDE SEQUENCE [LARGE SCALE GENOMIC DNA]</scope>
    <source>
        <strain evidence="12">IAEA</strain>
    </source>
</reference>
<dbReference type="GO" id="GO:0003723">
    <property type="term" value="F:RNA binding"/>
    <property type="evidence" value="ECO:0007669"/>
    <property type="project" value="UniProtKB-KW"/>
</dbReference>
<evidence type="ECO:0000259" key="10">
    <source>
        <dbReference type="PROSITE" id="PS50199"/>
    </source>
</evidence>
<dbReference type="InterPro" id="IPR001876">
    <property type="entry name" value="Znf_RanBP2"/>
</dbReference>
<evidence type="ECO:0000313" key="12">
    <source>
        <dbReference type="Proteomes" id="UP000092445"/>
    </source>
</evidence>
<feature type="compositionally biased region" description="Basic and acidic residues" evidence="9">
    <location>
        <begin position="212"/>
        <end position="221"/>
    </location>
</feature>
<accession>A0A1A9Z7G4</accession>
<feature type="compositionally biased region" description="Basic residues" evidence="9">
    <location>
        <begin position="343"/>
        <end position="354"/>
    </location>
</feature>
<dbReference type="AlphaFoldDB" id="A0A1A9Z7G4"/>
<keyword evidence="12" id="KW-1185">Reference proteome</keyword>
<keyword evidence="7" id="KW-0539">Nucleus</keyword>
<keyword evidence="3" id="KW-0677">Repeat</keyword>
<organism evidence="11 12">
    <name type="scientific">Glossina pallidipes</name>
    <name type="common">Tsetse fly</name>
    <dbReference type="NCBI Taxonomy" id="7398"/>
    <lineage>
        <taxon>Eukaryota</taxon>
        <taxon>Metazoa</taxon>
        <taxon>Ecdysozoa</taxon>
        <taxon>Arthropoda</taxon>
        <taxon>Hexapoda</taxon>
        <taxon>Insecta</taxon>
        <taxon>Pterygota</taxon>
        <taxon>Neoptera</taxon>
        <taxon>Endopterygota</taxon>
        <taxon>Diptera</taxon>
        <taxon>Brachycera</taxon>
        <taxon>Muscomorpha</taxon>
        <taxon>Hippoboscoidea</taxon>
        <taxon>Glossinidae</taxon>
        <taxon>Glossina</taxon>
    </lineage>
</organism>
<dbReference type="SUPFAM" id="SSF90209">
    <property type="entry name" value="Ran binding protein zinc finger-like"/>
    <property type="match status" value="2"/>
</dbReference>
<feature type="compositionally biased region" description="Polar residues" evidence="9">
    <location>
        <begin position="288"/>
        <end position="305"/>
    </location>
</feature>
<keyword evidence="5" id="KW-0862">Zinc</keyword>
<protein>
    <recommendedName>
        <fullName evidence="10">RanBP2-type domain-containing protein</fullName>
    </recommendedName>
</protein>